<organism evidence="2 3">
    <name type="scientific">Dothidotthia symphoricarpi CBS 119687</name>
    <dbReference type="NCBI Taxonomy" id="1392245"/>
    <lineage>
        <taxon>Eukaryota</taxon>
        <taxon>Fungi</taxon>
        <taxon>Dikarya</taxon>
        <taxon>Ascomycota</taxon>
        <taxon>Pezizomycotina</taxon>
        <taxon>Dothideomycetes</taxon>
        <taxon>Pleosporomycetidae</taxon>
        <taxon>Pleosporales</taxon>
        <taxon>Dothidotthiaceae</taxon>
        <taxon>Dothidotthia</taxon>
    </lineage>
</organism>
<name>A0A6A6AUN1_9PLEO</name>
<dbReference type="GeneID" id="54407611"/>
<accession>A0A6A6AUN1</accession>
<reference evidence="2" key="1">
    <citation type="journal article" date="2020" name="Stud. Mycol.">
        <title>101 Dothideomycetes genomes: a test case for predicting lifestyles and emergence of pathogens.</title>
        <authorList>
            <person name="Haridas S."/>
            <person name="Albert R."/>
            <person name="Binder M."/>
            <person name="Bloem J."/>
            <person name="Labutti K."/>
            <person name="Salamov A."/>
            <person name="Andreopoulos B."/>
            <person name="Baker S."/>
            <person name="Barry K."/>
            <person name="Bills G."/>
            <person name="Bluhm B."/>
            <person name="Cannon C."/>
            <person name="Castanera R."/>
            <person name="Culley D."/>
            <person name="Daum C."/>
            <person name="Ezra D."/>
            <person name="Gonzalez J."/>
            <person name="Henrissat B."/>
            <person name="Kuo A."/>
            <person name="Liang C."/>
            <person name="Lipzen A."/>
            <person name="Lutzoni F."/>
            <person name="Magnuson J."/>
            <person name="Mondo S."/>
            <person name="Nolan M."/>
            <person name="Ohm R."/>
            <person name="Pangilinan J."/>
            <person name="Park H.-J."/>
            <person name="Ramirez L."/>
            <person name="Alfaro M."/>
            <person name="Sun H."/>
            <person name="Tritt A."/>
            <person name="Yoshinaga Y."/>
            <person name="Zwiers L.-H."/>
            <person name="Turgeon B."/>
            <person name="Goodwin S."/>
            <person name="Spatafora J."/>
            <person name="Crous P."/>
            <person name="Grigoriev I."/>
        </authorList>
    </citation>
    <scope>NUCLEOTIDE SEQUENCE</scope>
    <source>
        <strain evidence="2">CBS 119687</strain>
    </source>
</reference>
<evidence type="ECO:0000313" key="3">
    <source>
        <dbReference type="Proteomes" id="UP000799771"/>
    </source>
</evidence>
<keyword evidence="3" id="KW-1185">Reference proteome</keyword>
<dbReference type="AlphaFoldDB" id="A0A6A6AUN1"/>
<dbReference type="EMBL" id="ML977497">
    <property type="protein sequence ID" value="KAF2134923.1"/>
    <property type="molecule type" value="Genomic_DNA"/>
</dbReference>
<dbReference type="RefSeq" id="XP_033529310.1">
    <property type="nucleotide sequence ID" value="XM_033667179.1"/>
</dbReference>
<feature type="compositionally biased region" description="Polar residues" evidence="1">
    <location>
        <begin position="45"/>
        <end position="63"/>
    </location>
</feature>
<evidence type="ECO:0000256" key="1">
    <source>
        <dbReference type="SAM" id="MobiDB-lite"/>
    </source>
</evidence>
<proteinExistence type="predicted"/>
<evidence type="ECO:0000313" key="2">
    <source>
        <dbReference type="EMBL" id="KAF2134923.1"/>
    </source>
</evidence>
<dbReference type="Proteomes" id="UP000799771">
    <property type="component" value="Unassembled WGS sequence"/>
</dbReference>
<sequence>MALFACQKRRCEEFLSIFSSDTDPTWGFYVYGTYTRPQGLEDANSGKNSSPSKAAVVNNNAHF</sequence>
<protein>
    <submittedName>
        <fullName evidence="2">Uncharacterized protein</fullName>
    </submittedName>
</protein>
<gene>
    <name evidence="2" type="ORF">P153DRAFT_362639</name>
</gene>
<dbReference type="OrthoDB" id="6499973at2759"/>
<feature type="region of interest" description="Disordered" evidence="1">
    <location>
        <begin position="40"/>
        <end position="63"/>
    </location>
</feature>